<proteinExistence type="predicted"/>
<dbReference type="PROSITE" id="PS01360">
    <property type="entry name" value="ZF_MYND_1"/>
    <property type="match status" value="1"/>
</dbReference>
<evidence type="ECO:0000256" key="3">
    <source>
        <dbReference type="ARBA" id="ARBA00022833"/>
    </source>
</evidence>
<protein>
    <recommendedName>
        <fullName evidence="6">MYND-type domain-containing protein</fullName>
    </recommendedName>
</protein>
<evidence type="ECO:0000256" key="2">
    <source>
        <dbReference type="ARBA" id="ARBA00022771"/>
    </source>
</evidence>
<reference evidence="7 8" key="1">
    <citation type="journal article" date="2010" name="Nat. Biotechnol.">
        <title>Genome sequence of the model mushroom Schizophyllum commune.</title>
        <authorList>
            <person name="Ohm R.A."/>
            <person name="de Jong J.F."/>
            <person name="Lugones L.G."/>
            <person name="Aerts A."/>
            <person name="Kothe E."/>
            <person name="Stajich J.E."/>
            <person name="de Vries R.P."/>
            <person name="Record E."/>
            <person name="Levasseur A."/>
            <person name="Baker S.E."/>
            <person name="Bartholomew K.A."/>
            <person name="Coutinho P.M."/>
            <person name="Erdmann S."/>
            <person name="Fowler T.J."/>
            <person name="Gathman A.C."/>
            <person name="Lombard V."/>
            <person name="Henrissat B."/>
            <person name="Knabe N."/>
            <person name="Kuees U."/>
            <person name="Lilly W.W."/>
            <person name="Lindquist E."/>
            <person name="Lucas S."/>
            <person name="Magnuson J.K."/>
            <person name="Piumi F."/>
            <person name="Raudaskoski M."/>
            <person name="Salamov A."/>
            <person name="Schmutz J."/>
            <person name="Schwarze F.W.M.R."/>
            <person name="vanKuyk P.A."/>
            <person name="Horton J.S."/>
            <person name="Grigoriev I.V."/>
            <person name="Woesten H.A.B."/>
        </authorList>
    </citation>
    <scope>NUCLEOTIDE SEQUENCE [LARGE SCALE GENOMIC DNA]</scope>
    <source>
        <strain evidence="8">H4-8 / FGSC 9210</strain>
    </source>
</reference>
<evidence type="ECO:0000256" key="5">
    <source>
        <dbReference type="SAM" id="MobiDB-lite"/>
    </source>
</evidence>
<dbReference type="InParanoid" id="D8QFA4"/>
<evidence type="ECO:0000256" key="4">
    <source>
        <dbReference type="PROSITE-ProRule" id="PRU00134"/>
    </source>
</evidence>
<keyword evidence="2 4" id="KW-0863">Zinc-finger</keyword>
<dbReference type="PROSITE" id="PS50865">
    <property type="entry name" value="ZF_MYND_2"/>
    <property type="match status" value="1"/>
</dbReference>
<keyword evidence="1" id="KW-0479">Metal-binding</keyword>
<evidence type="ECO:0000313" key="8">
    <source>
        <dbReference type="Proteomes" id="UP000007431"/>
    </source>
</evidence>
<organism evidence="8">
    <name type="scientific">Schizophyllum commune (strain H4-8 / FGSC 9210)</name>
    <name type="common">Split gill fungus</name>
    <dbReference type="NCBI Taxonomy" id="578458"/>
    <lineage>
        <taxon>Eukaryota</taxon>
        <taxon>Fungi</taxon>
        <taxon>Dikarya</taxon>
        <taxon>Basidiomycota</taxon>
        <taxon>Agaricomycotina</taxon>
        <taxon>Agaricomycetes</taxon>
        <taxon>Agaricomycetidae</taxon>
        <taxon>Agaricales</taxon>
        <taxon>Schizophyllaceae</taxon>
        <taxon>Schizophyllum</taxon>
    </lineage>
</organism>
<dbReference type="EMBL" id="GL377311">
    <property type="protein sequence ID" value="EFI93377.1"/>
    <property type="molecule type" value="Genomic_DNA"/>
</dbReference>
<dbReference type="OMA" id="QGIDWLR"/>
<dbReference type="GeneID" id="9591769"/>
<dbReference type="HOGENOM" id="CLU_086444_0_0_1"/>
<dbReference type="OrthoDB" id="341421at2759"/>
<dbReference type="InterPro" id="IPR002893">
    <property type="entry name" value="Znf_MYND"/>
</dbReference>
<dbReference type="Pfam" id="PF01753">
    <property type="entry name" value="zf-MYND"/>
    <property type="match status" value="1"/>
</dbReference>
<dbReference type="KEGG" id="scm:SCHCO_02552655"/>
<gene>
    <name evidence="7" type="ORF">SCHCODRAFT_237338</name>
</gene>
<dbReference type="Gene3D" id="6.10.140.2220">
    <property type="match status" value="1"/>
</dbReference>
<keyword evidence="8" id="KW-1185">Reference proteome</keyword>
<name>D8QFA4_SCHCM</name>
<evidence type="ECO:0000256" key="1">
    <source>
        <dbReference type="ARBA" id="ARBA00022723"/>
    </source>
</evidence>
<dbReference type="RefSeq" id="XP_003028280.1">
    <property type="nucleotide sequence ID" value="XM_003028234.1"/>
</dbReference>
<dbReference type="eggNOG" id="ENOG502SJJJ">
    <property type="taxonomic scope" value="Eukaryota"/>
</dbReference>
<dbReference type="GO" id="GO:0008270">
    <property type="term" value="F:zinc ion binding"/>
    <property type="evidence" value="ECO:0007669"/>
    <property type="project" value="UniProtKB-KW"/>
</dbReference>
<dbReference type="AlphaFoldDB" id="D8QFA4"/>
<dbReference type="VEuPathDB" id="FungiDB:SCHCODRAFT_02552655"/>
<evidence type="ECO:0000313" key="7">
    <source>
        <dbReference type="EMBL" id="EFI93377.1"/>
    </source>
</evidence>
<dbReference type="SUPFAM" id="SSF144232">
    <property type="entry name" value="HIT/MYND zinc finger-like"/>
    <property type="match status" value="1"/>
</dbReference>
<accession>D8QFA4</accession>
<feature type="domain" description="MYND-type" evidence="6">
    <location>
        <begin position="258"/>
        <end position="296"/>
    </location>
</feature>
<feature type="region of interest" description="Disordered" evidence="5">
    <location>
        <begin position="214"/>
        <end position="239"/>
    </location>
</feature>
<dbReference type="Proteomes" id="UP000007431">
    <property type="component" value="Unassembled WGS sequence"/>
</dbReference>
<keyword evidence="3" id="KW-0862">Zinc</keyword>
<evidence type="ECO:0000259" key="6">
    <source>
        <dbReference type="PROSITE" id="PS50865"/>
    </source>
</evidence>
<sequence length="301" mass="34211">MSTPISISGLYKDTLKFVDEMARNARLDRRLPEGTDFTAEEMKALQEQLYALTIFPTDKRDWFYLAFSARHLPALVDAIRTTSRETQRKAFSSYIQLLSLLPDPERNPYLRKFLLSERASGLPNIVAQAFNDGVEWLRPSGPGPLAALLRHLLQWCDTEMGDDRRASIDKARRDRLARKLGLIMANERFKNFEMVHRVEVEMLHKLLNAIDAMEPPAGEGDGGAPAAGTEGEAPPKPGYLLRSTREYLEGKIPGQYECNVCMEEDAELRCAKCKAVKYCSKECQMQDWKGGHRMQCYEALF</sequence>